<dbReference type="HOGENOM" id="CLU_2353933_0_0_9"/>
<dbReference type="Proteomes" id="UP000001401">
    <property type="component" value="Chromosome"/>
</dbReference>
<dbReference type="KEGG" id="bco:Bcell_0658"/>
<protein>
    <submittedName>
        <fullName evidence="2">Uncharacterized protein</fullName>
    </submittedName>
</protein>
<gene>
    <name evidence="2" type="ordered locus">Bcell_0658</name>
</gene>
<reference evidence="2 3" key="1">
    <citation type="submission" date="2010-12" db="EMBL/GenBank/DDBJ databases">
        <title>Complete sequence of Bacillus cellulosilyticus DSM 2522.</title>
        <authorList>
            <consortium name="US DOE Joint Genome Institute"/>
            <person name="Lucas S."/>
            <person name="Copeland A."/>
            <person name="Lapidus A."/>
            <person name="Cheng J.-F."/>
            <person name="Bruce D."/>
            <person name="Goodwin L."/>
            <person name="Pitluck S."/>
            <person name="Chertkov O."/>
            <person name="Detter J.C."/>
            <person name="Han C."/>
            <person name="Tapia R."/>
            <person name="Land M."/>
            <person name="Hauser L."/>
            <person name="Jeffries C."/>
            <person name="Kyrpides N."/>
            <person name="Ivanova N."/>
            <person name="Mikhailova N."/>
            <person name="Brumm P."/>
            <person name="Mead D."/>
            <person name="Woyke T."/>
        </authorList>
    </citation>
    <scope>NUCLEOTIDE SEQUENCE [LARGE SCALE GENOMIC DNA]</scope>
    <source>
        <strain evidence="3">ATCC 21833 / DSM 2522 / FERM P-1141 / JCM 9156 / N-4</strain>
    </source>
</reference>
<feature type="transmembrane region" description="Helical" evidence="1">
    <location>
        <begin position="69"/>
        <end position="88"/>
    </location>
</feature>
<evidence type="ECO:0000313" key="2">
    <source>
        <dbReference type="EMBL" id="ADU28940.1"/>
    </source>
</evidence>
<dbReference type="OrthoDB" id="2972771at2"/>
<accession>E6TZ78</accession>
<evidence type="ECO:0000313" key="3">
    <source>
        <dbReference type="Proteomes" id="UP000001401"/>
    </source>
</evidence>
<keyword evidence="1" id="KW-0472">Membrane</keyword>
<keyword evidence="1" id="KW-0812">Transmembrane</keyword>
<organism evidence="2 3">
    <name type="scientific">Evansella cellulosilytica (strain ATCC 21833 / DSM 2522 / FERM P-1141 / JCM 9156 / N-4)</name>
    <name type="common">Bacillus cellulosilyticus</name>
    <dbReference type="NCBI Taxonomy" id="649639"/>
    <lineage>
        <taxon>Bacteria</taxon>
        <taxon>Bacillati</taxon>
        <taxon>Bacillota</taxon>
        <taxon>Bacilli</taxon>
        <taxon>Bacillales</taxon>
        <taxon>Bacillaceae</taxon>
        <taxon>Evansella</taxon>
    </lineage>
</organism>
<name>E6TZ78_EVAC2</name>
<keyword evidence="1" id="KW-1133">Transmembrane helix</keyword>
<proteinExistence type="predicted"/>
<dbReference type="EMBL" id="CP002394">
    <property type="protein sequence ID" value="ADU28940.1"/>
    <property type="molecule type" value="Genomic_DNA"/>
</dbReference>
<evidence type="ECO:0000256" key="1">
    <source>
        <dbReference type="SAM" id="Phobius"/>
    </source>
</evidence>
<keyword evidence="3" id="KW-1185">Reference proteome</keyword>
<dbReference type="RefSeq" id="WP_013487281.1">
    <property type="nucleotide sequence ID" value="NC_014829.1"/>
</dbReference>
<dbReference type="AlphaFoldDB" id="E6TZ78"/>
<feature type="transmembrane region" description="Helical" evidence="1">
    <location>
        <begin position="28"/>
        <end position="49"/>
    </location>
</feature>
<sequence length="96" mass="11193">MDFILLMSMFIVFLVVRWKQSDIQWLHLIKDIAIFGCAIFVLYLVGSYISKTFSMSLSPFDYLPEPVQIWVGATFFFTVTCYISFRAWKTTGKNKA</sequence>